<keyword evidence="4" id="KW-0547">Nucleotide-binding</keyword>
<dbReference type="InterPro" id="IPR003439">
    <property type="entry name" value="ABC_transporter-like_ATP-bd"/>
</dbReference>
<dbReference type="PANTHER" id="PTHR42788">
    <property type="entry name" value="TAURINE IMPORT ATP-BINDING PROTEIN-RELATED"/>
    <property type="match status" value="1"/>
</dbReference>
<evidence type="ECO:0000256" key="3">
    <source>
        <dbReference type="ARBA" id="ARBA00022448"/>
    </source>
</evidence>
<dbReference type="PANTHER" id="PTHR42788:SF20">
    <property type="entry name" value="ABC TRANSPORTER ATP-BINDING PROTEIN"/>
    <property type="match status" value="1"/>
</dbReference>
<dbReference type="Gene3D" id="3.40.50.300">
    <property type="entry name" value="P-loop containing nucleotide triphosphate hydrolases"/>
    <property type="match status" value="1"/>
</dbReference>
<keyword evidence="8" id="KW-1185">Reference proteome</keyword>
<dbReference type="InterPro" id="IPR017871">
    <property type="entry name" value="ABC_transporter-like_CS"/>
</dbReference>
<protein>
    <submittedName>
        <fullName evidence="7">ABC transporter ATP-binding protein</fullName>
    </submittedName>
</protein>
<reference evidence="7" key="1">
    <citation type="submission" date="2021-02" db="EMBL/GenBank/DDBJ databases">
        <title>The CRISPR/cas machinery reduction and long-range gene transfer in the hot spring cyanobacterium Synechococcus.</title>
        <authorList>
            <person name="Dvorak P."/>
            <person name="Jahodarova E."/>
            <person name="Hasler P."/>
            <person name="Poulickova A."/>
        </authorList>
    </citation>
    <scope>NUCLEOTIDE SEQUENCE</scope>
    <source>
        <strain evidence="7">Rupite</strain>
    </source>
</reference>
<comment type="caution">
    <text evidence="7">The sequence shown here is derived from an EMBL/GenBank/DDBJ whole genome shotgun (WGS) entry which is preliminary data.</text>
</comment>
<dbReference type="InterPro" id="IPR003593">
    <property type="entry name" value="AAA+_ATPase"/>
</dbReference>
<evidence type="ECO:0000256" key="5">
    <source>
        <dbReference type="ARBA" id="ARBA00022840"/>
    </source>
</evidence>
<dbReference type="Proteomes" id="UP000830835">
    <property type="component" value="Unassembled WGS sequence"/>
</dbReference>
<evidence type="ECO:0000256" key="4">
    <source>
        <dbReference type="ARBA" id="ARBA00022741"/>
    </source>
</evidence>
<dbReference type="EMBL" id="JAFIRA010000025">
    <property type="protein sequence ID" value="MCJ2543314.1"/>
    <property type="molecule type" value="Genomic_DNA"/>
</dbReference>
<dbReference type="PROSITE" id="PS50893">
    <property type="entry name" value="ABC_TRANSPORTER_2"/>
    <property type="match status" value="1"/>
</dbReference>
<proteinExistence type="inferred from homology"/>
<evidence type="ECO:0000256" key="2">
    <source>
        <dbReference type="ARBA" id="ARBA00009440"/>
    </source>
</evidence>
<dbReference type="InterPro" id="IPR050166">
    <property type="entry name" value="ABC_transporter_ATP-bind"/>
</dbReference>
<name>A0ABT0CC64_THEVL</name>
<dbReference type="InterPro" id="IPR027417">
    <property type="entry name" value="P-loop_NTPase"/>
</dbReference>
<keyword evidence="3" id="KW-0813">Transport</keyword>
<evidence type="ECO:0000313" key="8">
    <source>
        <dbReference type="Proteomes" id="UP000830835"/>
    </source>
</evidence>
<dbReference type="RefSeq" id="WP_244350591.1">
    <property type="nucleotide sequence ID" value="NZ_JAFIRA010000025.1"/>
</dbReference>
<dbReference type="Pfam" id="PF00005">
    <property type="entry name" value="ABC_tran"/>
    <property type="match status" value="1"/>
</dbReference>
<gene>
    <name evidence="7" type="ORF">JX360_10420</name>
</gene>
<comment type="subcellular location">
    <subcellularLocation>
        <location evidence="1">Cell inner membrane</location>
        <topology evidence="1">Peripheral membrane protein</topology>
    </subcellularLocation>
</comment>
<sequence>MREPHLEARQVSHQFRLKPQSITVLDQVDLQLQRGQFGALIGPSGCGKSTLLRLIADILQPTAGTLTIGGDPPSRVRKRHAIGFVFQEATLLPWRTVIDNVRLPIQIARKSGLPSAASPQELIRLVGLEGFEQALPSQLSGGMRQRVSIARALVLQPEVLLLDEPFGALDEITRQRMNLELLRIWSEAGITTLLVTHSIAEAVLMADQIFVMSARPGRIIEQVPVPLARPRHLGLMREQVFFETENRVRDALFTQEIAQEPPSLQPRALPTQV</sequence>
<keyword evidence="5 7" id="KW-0067">ATP-binding</keyword>
<evidence type="ECO:0000256" key="1">
    <source>
        <dbReference type="ARBA" id="ARBA00004417"/>
    </source>
</evidence>
<dbReference type="PROSITE" id="PS00211">
    <property type="entry name" value="ABC_TRANSPORTER_1"/>
    <property type="match status" value="1"/>
</dbReference>
<evidence type="ECO:0000259" key="6">
    <source>
        <dbReference type="PROSITE" id="PS50893"/>
    </source>
</evidence>
<organism evidence="7 8">
    <name type="scientific">Thermostichus vulcanus str. 'Rupite'</name>
    <dbReference type="NCBI Taxonomy" id="2813851"/>
    <lineage>
        <taxon>Bacteria</taxon>
        <taxon>Bacillati</taxon>
        <taxon>Cyanobacteriota</taxon>
        <taxon>Cyanophyceae</taxon>
        <taxon>Thermostichales</taxon>
        <taxon>Thermostichaceae</taxon>
        <taxon>Thermostichus</taxon>
    </lineage>
</organism>
<dbReference type="CDD" id="cd03293">
    <property type="entry name" value="ABC_NrtD_SsuB_transporters"/>
    <property type="match status" value="1"/>
</dbReference>
<comment type="similarity">
    <text evidence="2">Belongs to the ABC transporter superfamily. Nitrate/nitrite/cyanate uptake transporter (NitT) (TC 3.A.1.16) family.</text>
</comment>
<evidence type="ECO:0000313" key="7">
    <source>
        <dbReference type="EMBL" id="MCJ2543314.1"/>
    </source>
</evidence>
<feature type="domain" description="ABC transporter" evidence="6">
    <location>
        <begin position="6"/>
        <end position="239"/>
    </location>
</feature>
<dbReference type="SUPFAM" id="SSF52540">
    <property type="entry name" value="P-loop containing nucleoside triphosphate hydrolases"/>
    <property type="match status" value="1"/>
</dbReference>
<dbReference type="GO" id="GO:0005524">
    <property type="term" value="F:ATP binding"/>
    <property type="evidence" value="ECO:0007669"/>
    <property type="project" value="UniProtKB-KW"/>
</dbReference>
<accession>A0ABT0CC64</accession>
<dbReference type="SMART" id="SM00382">
    <property type="entry name" value="AAA"/>
    <property type="match status" value="1"/>
</dbReference>